<dbReference type="EMBL" id="CP126114">
    <property type="protein sequence ID" value="WHY85488.1"/>
    <property type="molecule type" value="Genomic_DNA"/>
</dbReference>
<dbReference type="RefSeq" id="WP_156487456.1">
    <property type="nucleotide sequence ID" value="NZ_CP126114.1"/>
</dbReference>
<name>A0AA95MRX2_9BACI</name>
<dbReference type="KEGG" id="nnv:QNH39_23200"/>
<protein>
    <submittedName>
        <fullName evidence="1">YheC/YheD family protein</fullName>
    </submittedName>
</protein>
<sequence>MDIRKRIVRGFVYEYGEWRQRDTTFPDVIYNLSSHSKKEMTILRELKRSIPILNFPLENWIDLYETLQNEVQFNQNLIPSYTIKTSGHFFDILSEYERIIVKLYERNNNANMFLVERKEGTCFVWKDGQLLERDPEQLRILIRHKMTEERFFIQPYLLCKTTDGNSYNLQLQLQKNLFSEWTVTSIYPKIAPKGSIITNMSSGGSTQEIDSFLKQQFGENHTKIKQNIEHFALQFASHLVQIKKEKFQYTHELNIDIVLDDLQKIWVFDVKCPLGVTSINYSQLNQIRNHFYYATYYANI</sequence>
<gene>
    <name evidence="1" type="ORF">QNH39_23200</name>
</gene>
<dbReference type="InterPro" id="IPR026838">
    <property type="entry name" value="YheC/D"/>
</dbReference>
<accession>A0AA95MRX2</accession>
<evidence type="ECO:0000313" key="2">
    <source>
        <dbReference type="Proteomes" id="UP001178288"/>
    </source>
</evidence>
<evidence type="ECO:0000313" key="1">
    <source>
        <dbReference type="EMBL" id="WHY85488.1"/>
    </source>
</evidence>
<proteinExistence type="predicted"/>
<dbReference type="Proteomes" id="UP001178288">
    <property type="component" value="Chromosome"/>
</dbReference>
<reference evidence="1" key="1">
    <citation type="submission" date="2023-05" db="EMBL/GenBank/DDBJ databases">
        <title>Comparative genomics of Bacillaceae isolates and their secondary metabolite potential.</title>
        <authorList>
            <person name="Song L."/>
            <person name="Nielsen L.J."/>
            <person name="Mohite O."/>
            <person name="Xu X."/>
            <person name="Weber T."/>
            <person name="Kovacs A.T."/>
        </authorList>
    </citation>
    <scope>NUCLEOTIDE SEQUENCE</scope>
    <source>
        <strain evidence="1">XLM17</strain>
    </source>
</reference>
<organism evidence="1 2">
    <name type="scientific">Neobacillus novalis</name>
    <dbReference type="NCBI Taxonomy" id="220687"/>
    <lineage>
        <taxon>Bacteria</taxon>
        <taxon>Bacillati</taxon>
        <taxon>Bacillota</taxon>
        <taxon>Bacilli</taxon>
        <taxon>Bacillales</taxon>
        <taxon>Bacillaceae</taxon>
        <taxon>Neobacillus</taxon>
    </lineage>
</organism>
<dbReference type="Pfam" id="PF14398">
    <property type="entry name" value="ATPgrasp_YheCD"/>
    <property type="match status" value="1"/>
</dbReference>
<keyword evidence="2" id="KW-1185">Reference proteome</keyword>
<dbReference type="AlphaFoldDB" id="A0AA95MRX2"/>